<protein>
    <submittedName>
        <fullName evidence="2">Uncharacterized protein</fullName>
    </submittedName>
</protein>
<dbReference type="Proteomes" id="UP001527925">
    <property type="component" value="Unassembled WGS sequence"/>
</dbReference>
<evidence type="ECO:0000256" key="1">
    <source>
        <dbReference type="SAM" id="MobiDB-lite"/>
    </source>
</evidence>
<evidence type="ECO:0000313" key="2">
    <source>
        <dbReference type="EMBL" id="KAL2918942.1"/>
    </source>
</evidence>
<gene>
    <name evidence="2" type="ORF">HK105_201210</name>
</gene>
<keyword evidence="3" id="KW-1185">Reference proteome</keyword>
<feature type="compositionally biased region" description="Polar residues" evidence="1">
    <location>
        <begin position="51"/>
        <end position="62"/>
    </location>
</feature>
<feature type="region of interest" description="Disordered" evidence="1">
    <location>
        <begin position="1"/>
        <end position="62"/>
    </location>
</feature>
<comment type="caution">
    <text evidence="2">The sequence shown here is derived from an EMBL/GenBank/DDBJ whole genome shotgun (WGS) entry which is preliminary data.</text>
</comment>
<dbReference type="EMBL" id="JADGIZ020000004">
    <property type="protein sequence ID" value="KAL2918942.1"/>
    <property type="molecule type" value="Genomic_DNA"/>
</dbReference>
<organism evidence="2 3">
    <name type="scientific">Polyrhizophydium stewartii</name>
    <dbReference type="NCBI Taxonomy" id="2732419"/>
    <lineage>
        <taxon>Eukaryota</taxon>
        <taxon>Fungi</taxon>
        <taxon>Fungi incertae sedis</taxon>
        <taxon>Chytridiomycota</taxon>
        <taxon>Chytridiomycota incertae sedis</taxon>
        <taxon>Chytridiomycetes</taxon>
        <taxon>Rhizophydiales</taxon>
        <taxon>Rhizophydiales incertae sedis</taxon>
        <taxon>Polyrhizophydium</taxon>
    </lineage>
</organism>
<dbReference type="InterPro" id="IPR036910">
    <property type="entry name" value="HMG_box_dom_sf"/>
</dbReference>
<proteinExistence type="predicted"/>
<sequence length="152" mass="17237">MAPSRQVPLRLPLVTTSQSERTRAGRASKPPRKGTKNGQCLRSAEHRLGSSPRTHASQPLNEPWQTINRVKRLMKPFMIDRAAVRPRIEQTYGRPTGQAISKHAVEMWRCRLESVGNGFREMSTIAHKRHAELNPDFASMPTHSDRVNRHAS</sequence>
<evidence type="ECO:0000313" key="3">
    <source>
        <dbReference type="Proteomes" id="UP001527925"/>
    </source>
</evidence>
<dbReference type="Gene3D" id="1.10.30.10">
    <property type="entry name" value="High mobility group box domain"/>
    <property type="match status" value="1"/>
</dbReference>
<dbReference type="SUPFAM" id="SSF47095">
    <property type="entry name" value="HMG-box"/>
    <property type="match status" value="1"/>
</dbReference>
<name>A0ABR4NHF0_9FUNG</name>
<feature type="compositionally biased region" description="Basic residues" evidence="1">
    <location>
        <begin position="24"/>
        <end position="35"/>
    </location>
</feature>
<reference evidence="2 3" key="1">
    <citation type="submission" date="2023-09" db="EMBL/GenBank/DDBJ databases">
        <title>Pangenome analysis of Batrachochytrium dendrobatidis and related Chytrids.</title>
        <authorList>
            <person name="Yacoub M.N."/>
            <person name="Stajich J.E."/>
            <person name="James T.Y."/>
        </authorList>
    </citation>
    <scope>NUCLEOTIDE SEQUENCE [LARGE SCALE GENOMIC DNA]</scope>
    <source>
        <strain evidence="2 3">JEL0888</strain>
    </source>
</reference>
<accession>A0ABR4NHF0</accession>